<name>Q2Z113_9CAUD</name>
<dbReference type="GeneID" id="5176747"/>
<evidence type="ECO:0000313" key="2">
    <source>
        <dbReference type="Proteomes" id="UP000001239"/>
    </source>
</evidence>
<reference evidence="1 2" key="1">
    <citation type="journal article" date="2002" name="Genetika">
        <title>Phenogenetic characterization of a group of giant Phi KZ-like bacteriophages of Pseudomonas aeruginosa].</title>
        <authorList>
            <person name="Burkal'tseva M.V."/>
            <person name="Krylov V.N."/>
            <person name="Pleteneva E.A."/>
            <person name="Shaburova O.V."/>
            <person name="Krylov S.V."/>
            <person name="Volckaert G."/>
            <person name="Sykilinda N.N."/>
            <person name="Kurochkina L.P."/>
            <person name="Mesyanzhinov V.V."/>
        </authorList>
    </citation>
    <scope>NUCLEOTIDE SEQUENCE [LARGE SCALE GENOMIC DNA]</scope>
</reference>
<organism evidence="1 2">
    <name type="scientific">Pseudomonas phage EL</name>
    <dbReference type="NCBI Taxonomy" id="273133"/>
    <lineage>
        <taxon>Viruses</taxon>
        <taxon>Duplodnaviria</taxon>
        <taxon>Heunggongvirae</taxon>
        <taxon>Uroviricota</taxon>
        <taxon>Caudoviricetes</taxon>
        <taxon>Chimalliviridae</taxon>
        <taxon>Elvirus</taxon>
        <taxon>Elvirus EL</taxon>
    </lineage>
</organism>
<protein>
    <submittedName>
        <fullName evidence="1">Uncharacterized protein</fullName>
    </submittedName>
</protein>
<keyword evidence="2" id="KW-1185">Reference proteome</keyword>
<dbReference type="OrthoDB" id="2615at10239"/>
<dbReference type="Proteomes" id="UP000001239">
    <property type="component" value="Segment"/>
</dbReference>
<dbReference type="RefSeq" id="YP_418101.1">
    <property type="nucleotide sequence ID" value="NC_007623.1"/>
</dbReference>
<reference evidence="1 2" key="3">
    <citation type="journal article" date="2004" name="Bioinformatics">
        <title>PHIRE, a deterministic approach to reveal regulatory elements in bacteriophage genomes.</title>
        <authorList>
            <person name="Lavigne R."/>
            <person name="Sun W.D."/>
            <person name="Volckaert G."/>
        </authorList>
    </citation>
    <scope>NUCLEOTIDE SEQUENCE [LARGE SCALE GENOMIC DNA]</scope>
</reference>
<sequence length="497" mass="58948">MLKTFVECEENYDAYLRPAIYDSIKAVLNFYGLDSATAIYYNGENEIAKTVGSNMSDGPHADRYTDGIFRNKIFIVPEVNRSEAWTNRRQMVERPVLYNKELGILLCPTFENKRIDVKVVSMFNSENTARQMKDRMNRLKENQVVDFTFSPTTHMVINPPILEFLEVIYDLLKKNNPSVPDPSEWLGKMWQFPVRVISNVAGNHKRVVIPLKQNRVGIQFSEPFVAKTNKSATYGRWEVEFTYSFFFNDFIGWEFEYPLNIYQDEIPSQYIPRVQPQHELPEFIKAAPEVEAGREIMFPEGFRHTPFYLKLPKHDPWAWPNFDWMQPVIQARLKVEDEPTQVLCNLFDIPDFVWYDNAKAYLLRRHAIAFQHFETPFLIQVFENDQLIAPEHLTLDEKGSITLHSRPVLNKTYRVVVTLDYAIRDYSDAFWSDLIDHPEDWGILPQIFDWFDFSEVPEPWYLHINYLRKHIHKGWGRWTERFNRYEMGFGLWAYRND</sequence>
<accession>Q2Z113</accession>
<reference evidence="1 2" key="4">
    <citation type="journal article" date="2005" name="J. Mol. Biol.">
        <title>Genome comparison of Pseudomonas aeruginosa large phages.</title>
        <authorList>
            <person name="Hertveldt K."/>
            <person name="Lavigne R."/>
            <person name="Pleteneva E."/>
            <person name="Sernova N."/>
            <person name="Kurochkina L."/>
            <person name="Korchevskii R."/>
            <person name="Robben J."/>
            <person name="Mesyanzhinov V."/>
            <person name="Krylov V.N."/>
            <person name="Volckaert G."/>
        </authorList>
    </citation>
    <scope>NUCLEOTIDE SEQUENCE</scope>
</reference>
<dbReference type="KEGG" id="vg:5176747"/>
<proteinExistence type="predicted"/>
<reference evidence="1 2" key="2">
    <citation type="journal article" date="2003" name="Res. Microbiol.">
        <title>Myoviridae bacteriophages of Pseudomonas aeruginosa: a long and complex evolutionary pathway.</title>
        <authorList>
            <person name="Krylov V.N."/>
            <person name="Pleteneva E.A."/>
            <person name="Bourkalsteva M.V."/>
            <person name="Shaburova O.V."/>
            <person name="Volckaert G."/>
            <person name="Sykilinda N.N."/>
            <person name="Kurochkina L.P."/>
            <person name="Mesyanzhinov V.V."/>
        </authorList>
    </citation>
    <scope>NUCLEOTIDE SEQUENCE [LARGE SCALE GENOMIC DNA]</scope>
</reference>
<evidence type="ECO:0000313" key="1">
    <source>
        <dbReference type="EMBL" id="CAG27162.1"/>
    </source>
</evidence>
<dbReference type="EMBL" id="AJ697969">
    <property type="protein sequence ID" value="CAG27162.1"/>
    <property type="molecule type" value="Genomic_DNA"/>
</dbReference>